<gene>
    <name evidence="1" type="ORF">IFM89_032326</name>
</gene>
<evidence type="ECO:0000313" key="2">
    <source>
        <dbReference type="Proteomes" id="UP000631114"/>
    </source>
</evidence>
<name>A0A835IHR5_9MAGN</name>
<dbReference type="AlphaFoldDB" id="A0A835IHR5"/>
<organism evidence="1 2">
    <name type="scientific">Coptis chinensis</name>
    <dbReference type="NCBI Taxonomy" id="261450"/>
    <lineage>
        <taxon>Eukaryota</taxon>
        <taxon>Viridiplantae</taxon>
        <taxon>Streptophyta</taxon>
        <taxon>Embryophyta</taxon>
        <taxon>Tracheophyta</taxon>
        <taxon>Spermatophyta</taxon>
        <taxon>Magnoliopsida</taxon>
        <taxon>Ranunculales</taxon>
        <taxon>Ranunculaceae</taxon>
        <taxon>Coptidoideae</taxon>
        <taxon>Coptis</taxon>
    </lineage>
</organism>
<evidence type="ECO:0000313" key="1">
    <source>
        <dbReference type="EMBL" id="KAF9616773.1"/>
    </source>
</evidence>
<proteinExistence type="predicted"/>
<sequence>MKSAVEAMEGINGKVLGRERVLAFYYPEDKYASKEWDYLNDYINLKNWAKPTFSRRIRL</sequence>
<dbReference type="Proteomes" id="UP000631114">
    <property type="component" value="Unassembled WGS sequence"/>
</dbReference>
<keyword evidence="2" id="KW-1185">Reference proteome</keyword>
<comment type="caution">
    <text evidence="1">The sequence shown here is derived from an EMBL/GenBank/DDBJ whole genome shotgun (WGS) entry which is preliminary data.</text>
</comment>
<dbReference type="EMBL" id="JADFTS010000003">
    <property type="protein sequence ID" value="KAF9616773.1"/>
    <property type="molecule type" value="Genomic_DNA"/>
</dbReference>
<protein>
    <submittedName>
        <fullName evidence="1">Uncharacterized protein</fullName>
    </submittedName>
</protein>
<accession>A0A835IHR5</accession>
<reference evidence="1 2" key="1">
    <citation type="submission" date="2020-10" db="EMBL/GenBank/DDBJ databases">
        <title>The Coptis chinensis genome and diversification of protoberbering-type alkaloids.</title>
        <authorList>
            <person name="Wang B."/>
            <person name="Shu S."/>
            <person name="Song C."/>
            <person name="Liu Y."/>
        </authorList>
    </citation>
    <scope>NUCLEOTIDE SEQUENCE [LARGE SCALE GENOMIC DNA]</scope>
    <source>
        <strain evidence="1">HL-2020</strain>
        <tissue evidence="1">Leaf</tissue>
    </source>
</reference>